<dbReference type="Gene3D" id="2.40.160.50">
    <property type="entry name" value="membrane protein fhac: a member of the omp85/tpsb transporter family"/>
    <property type="match status" value="1"/>
</dbReference>
<dbReference type="Pfam" id="PF03865">
    <property type="entry name" value="ShlB"/>
    <property type="match status" value="1"/>
</dbReference>
<reference evidence="7 8" key="1">
    <citation type="submission" date="2023-12" db="EMBL/GenBank/DDBJ databases">
        <title>Genome sequencing and assembly of bacterial species from a model synthetic community.</title>
        <authorList>
            <person name="Hogle S.L."/>
        </authorList>
    </citation>
    <scope>NUCLEOTIDE SEQUENCE [LARGE SCALE GENOMIC DNA]</scope>
    <source>
        <strain evidence="7 8">HAMBI_2792</strain>
    </source>
</reference>
<dbReference type="PANTHER" id="PTHR34597:SF3">
    <property type="entry name" value="OUTER MEMBRANE TRANSPORTER CDIB"/>
    <property type="match status" value="1"/>
</dbReference>
<evidence type="ECO:0000313" key="8">
    <source>
        <dbReference type="Proteomes" id="UP001324384"/>
    </source>
</evidence>
<evidence type="ECO:0000313" key="7">
    <source>
        <dbReference type="EMBL" id="WQE03868.1"/>
    </source>
</evidence>
<sequence>MSIKIKAVGVCFPIGLIACGLVSVTSSFANQPQTDNQQLIQSQSVLEQRLFEQAQNLTTSQTLLPANYQAKDNNALFLAQDPTCFTIHRISLDVPNEYSNHFRFLEKTLNKKSTEILDQCIGTQGLQDISRFAQNQLVNQGYITSTIMIKPQDLSTGQLTLSIIPGLVADIYRGPDDINLNTHNSLTVSGGDVLNLRALEQSVENLRLPHNTRATIRVEPTARFGMDAVDDLPDDIGYSDLLIKRQTGNKMGLQVFANNFGNHSTGVYQGGIGINIAEPLWSNDNLYIQYMHTLDGLNDTSLAADNQNIYVSYRYPFRLWQLQLSYNHNRYTQALNGWNHNPIYKGVTQRKQAKLSRTLFRDSHTKLIGYGVIAHKDSQYHIDDLEILVQRRKTSDYSLGFNLEKTFYHQGRLNLDVHFNKGVAAFHALPTPERYYRDVDSRPLIWQASGNYRLPFNTTHHQFGLNTHFHAQYSNDKLPFADQFTIGDRYSVRGFDGKKHLSGNKGLVVGQEIYYKLPTQNPHQIYFALDKGWVSTDNSPSVHQTNSYHQAVGSVIGYRFGTKHINFDAYVGKPIKADNHLSKDANAGVQLAWTY</sequence>
<dbReference type="InterPro" id="IPR027282">
    <property type="entry name" value="TPS"/>
</dbReference>
<dbReference type="InterPro" id="IPR013686">
    <property type="entry name" value="Polypept-transport_assoc_ShlB"/>
</dbReference>
<dbReference type="PANTHER" id="PTHR34597">
    <property type="entry name" value="SLR1661 PROTEIN"/>
    <property type="match status" value="1"/>
</dbReference>
<evidence type="ECO:0000256" key="4">
    <source>
        <dbReference type="SAM" id="SignalP"/>
    </source>
</evidence>
<dbReference type="PIRSF" id="PIRSF029745">
    <property type="entry name" value="FhaC"/>
    <property type="match status" value="1"/>
</dbReference>
<organism evidence="7 8">
    <name type="scientific">Moraxella canis</name>
    <dbReference type="NCBI Taxonomy" id="90239"/>
    <lineage>
        <taxon>Bacteria</taxon>
        <taxon>Pseudomonadati</taxon>
        <taxon>Pseudomonadota</taxon>
        <taxon>Gammaproteobacteria</taxon>
        <taxon>Moraxellales</taxon>
        <taxon>Moraxellaceae</taxon>
        <taxon>Moraxella</taxon>
    </lineage>
</organism>
<feature type="domain" description="Polypeptide-transport-associated ShlB-type" evidence="6">
    <location>
        <begin position="101"/>
        <end position="166"/>
    </location>
</feature>
<feature type="signal peptide" evidence="4">
    <location>
        <begin position="1"/>
        <end position="29"/>
    </location>
</feature>
<dbReference type="Pfam" id="PF08479">
    <property type="entry name" value="POTRA_2"/>
    <property type="match status" value="1"/>
</dbReference>
<dbReference type="PROSITE" id="PS51257">
    <property type="entry name" value="PROKAR_LIPOPROTEIN"/>
    <property type="match status" value="1"/>
</dbReference>
<evidence type="ECO:0000259" key="5">
    <source>
        <dbReference type="Pfam" id="PF03865"/>
    </source>
</evidence>
<dbReference type="InterPro" id="IPR051544">
    <property type="entry name" value="TPS_OM_transporter"/>
</dbReference>
<gene>
    <name evidence="7" type="ORF">U0021_09045</name>
</gene>
<dbReference type="RefSeq" id="WP_114801046.1">
    <property type="nucleotide sequence ID" value="NZ_CP139961.1"/>
</dbReference>
<accession>A0ABZ0WX76</accession>
<evidence type="ECO:0000259" key="6">
    <source>
        <dbReference type="Pfam" id="PF08479"/>
    </source>
</evidence>
<protein>
    <submittedName>
        <fullName evidence="7">ShlB/FhaC/HecB family hemolysin secretion/activation protein</fullName>
    </submittedName>
</protein>
<name>A0ABZ0WX76_9GAMM</name>
<proteinExistence type="predicted"/>
<keyword evidence="8" id="KW-1185">Reference proteome</keyword>
<keyword evidence="1" id="KW-1134">Transmembrane beta strand</keyword>
<dbReference type="Gene3D" id="3.10.20.310">
    <property type="entry name" value="membrane protein fhac"/>
    <property type="match status" value="1"/>
</dbReference>
<dbReference type="EMBL" id="CP139961">
    <property type="protein sequence ID" value="WQE03868.1"/>
    <property type="molecule type" value="Genomic_DNA"/>
</dbReference>
<keyword evidence="3" id="KW-0998">Cell outer membrane</keyword>
<evidence type="ECO:0000256" key="2">
    <source>
        <dbReference type="ARBA" id="ARBA00022692"/>
    </source>
</evidence>
<dbReference type="InterPro" id="IPR005565">
    <property type="entry name" value="Hemolysn_activator_HlyB_C"/>
</dbReference>
<evidence type="ECO:0000256" key="1">
    <source>
        <dbReference type="ARBA" id="ARBA00022452"/>
    </source>
</evidence>
<feature type="chain" id="PRO_5046566987" evidence="4">
    <location>
        <begin position="30"/>
        <end position="595"/>
    </location>
</feature>
<keyword evidence="1" id="KW-0472">Membrane</keyword>
<feature type="domain" description="Haemolysin activator HlyB C-terminal" evidence="5">
    <location>
        <begin position="237"/>
        <end position="559"/>
    </location>
</feature>
<evidence type="ECO:0000256" key="3">
    <source>
        <dbReference type="ARBA" id="ARBA00023237"/>
    </source>
</evidence>
<keyword evidence="4" id="KW-0732">Signal</keyword>
<dbReference type="Proteomes" id="UP001324384">
    <property type="component" value="Chromosome"/>
</dbReference>
<keyword evidence="2" id="KW-0812">Transmembrane</keyword>